<gene>
    <name evidence="1" type="ORF">Pint_14967</name>
</gene>
<name>A0ACC0ZA82_9ROSI</name>
<protein>
    <submittedName>
        <fullName evidence="1">Uncharacterized protein</fullName>
    </submittedName>
</protein>
<evidence type="ECO:0000313" key="2">
    <source>
        <dbReference type="Proteomes" id="UP001163603"/>
    </source>
</evidence>
<dbReference type="Proteomes" id="UP001163603">
    <property type="component" value="Chromosome 2"/>
</dbReference>
<sequence length="38" mass="4251">MIHGSKSAKISNIASLELMEIIKRSSLLESFSKKACWI</sequence>
<accession>A0ACC0ZA82</accession>
<dbReference type="EMBL" id="CM047737">
    <property type="protein sequence ID" value="KAJ0047509.1"/>
    <property type="molecule type" value="Genomic_DNA"/>
</dbReference>
<proteinExistence type="predicted"/>
<organism evidence="1 2">
    <name type="scientific">Pistacia integerrima</name>
    <dbReference type="NCBI Taxonomy" id="434235"/>
    <lineage>
        <taxon>Eukaryota</taxon>
        <taxon>Viridiplantae</taxon>
        <taxon>Streptophyta</taxon>
        <taxon>Embryophyta</taxon>
        <taxon>Tracheophyta</taxon>
        <taxon>Spermatophyta</taxon>
        <taxon>Magnoliopsida</taxon>
        <taxon>eudicotyledons</taxon>
        <taxon>Gunneridae</taxon>
        <taxon>Pentapetalae</taxon>
        <taxon>rosids</taxon>
        <taxon>malvids</taxon>
        <taxon>Sapindales</taxon>
        <taxon>Anacardiaceae</taxon>
        <taxon>Pistacia</taxon>
    </lineage>
</organism>
<reference evidence="2" key="1">
    <citation type="journal article" date="2023" name="G3 (Bethesda)">
        <title>Genome assembly and association tests identify interacting loci associated with vigor, precocity, and sex in interspecific pistachio rootstocks.</title>
        <authorList>
            <person name="Palmer W."/>
            <person name="Jacygrad E."/>
            <person name="Sagayaradj S."/>
            <person name="Cavanaugh K."/>
            <person name="Han R."/>
            <person name="Bertier L."/>
            <person name="Beede B."/>
            <person name="Kafkas S."/>
            <person name="Golino D."/>
            <person name="Preece J."/>
            <person name="Michelmore R."/>
        </authorList>
    </citation>
    <scope>NUCLEOTIDE SEQUENCE [LARGE SCALE GENOMIC DNA]</scope>
</reference>
<evidence type="ECO:0000313" key="1">
    <source>
        <dbReference type="EMBL" id="KAJ0047509.1"/>
    </source>
</evidence>
<comment type="caution">
    <text evidence="1">The sequence shown here is derived from an EMBL/GenBank/DDBJ whole genome shotgun (WGS) entry which is preliminary data.</text>
</comment>
<keyword evidence="2" id="KW-1185">Reference proteome</keyword>